<evidence type="ECO:0000313" key="1">
    <source>
        <dbReference type="EMBL" id="MBW7473353.1"/>
    </source>
</evidence>
<reference evidence="1 2" key="1">
    <citation type="submission" date="2021-07" db="EMBL/GenBank/DDBJ databases">
        <title>Paenibacillus radiodurans sp. nov., isolated from the southeastern edge of Tengger Desert.</title>
        <authorList>
            <person name="Zhang G."/>
        </authorList>
    </citation>
    <scope>NUCLEOTIDE SEQUENCE [LARGE SCALE GENOMIC DNA]</scope>
    <source>
        <strain evidence="1 2">DT7-4</strain>
    </source>
</reference>
<evidence type="ECO:0008006" key="3">
    <source>
        <dbReference type="Google" id="ProtNLM"/>
    </source>
</evidence>
<comment type="caution">
    <text evidence="1">The sequence shown here is derived from an EMBL/GenBank/DDBJ whole genome shotgun (WGS) entry which is preliminary data.</text>
</comment>
<proteinExistence type="predicted"/>
<keyword evidence="2" id="KW-1185">Reference proteome</keyword>
<protein>
    <recommendedName>
        <fullName evidence="3">Apea-like HEPN domain-containing protein</fullName>
    </recommendedName>
</protein>
<dbReference type="EMBL" id="JAHZIJ010000001">
    <property type="protein sequence ID" value="MBW7473353.1"/>
    <property type="molecule type" value="Genomic_DNA"/>
</dbReference>
<name>A0ABS7D0I9_9BACL</name>
<dbReference type="Proteomes" id="UP000812277">
    <property type="component" value="Unassembled WGS sequence"/>
</dbReference>
<gene>
    <name evidence="1" type="ORF">K0T92_01185</name>
</gene>
<organism evidence="1 2">
    <name type="scientific">Paenibacillus oenotherae</name>
    <dbReference type="NCBI Taxonomy" id="1435645"/>
    <lineage>
        <taxon>Bacteria</taxon>
        <taxon>Bacillati</taxon>
        <taxon>Bacillota</taxon>
        <taxon>Bacilli</taxon>
        <taxon>Bacillales</taxon>
        <taxon>Paenibacillaceae</taxon>
        <taxon>Paenibacillus</taxon>
    </lineage>
</organism>
<accession>A0ABS7D0I9</accession>
<dbReference type="RefSeq" id="WP_219870591.1">
    <property type="nucleotide sequence ID" value="NZ_JAHZIJ010000001.1"/>
</dbReference>
<evidence type="ECO:0000313" key="2">
    <source>
        <dbReference type="Proteomes" id="UP000812277"/>
    </source>
</evidence>
<sequence length="241" mass="27875">MKLFNSICHHCAIIYGEQTVTDFEVNEEGVSKVVCRNGHEMTVVLQNFKFEILFELGLKALEEGYYREAVSSFAASVERFYECCIKIFINKSGLTDRKNYDNTWKLISNNSQRQMGAFYFLFLNEFNETPTQVKNNVENFRNKVIHQGIIPEYVEVYEYSKYLYGYLIEIIKKVKIRCESSIINILMEEVSDKSAKLEYPTWTAGFNTAINITQSIEMIGIKNFDEVLASSSIARNISKSN</sequence>